<keyword evidence="3" id="KW-1185">Reference proteome</keyword>
<evidence type="ECO:0000259" key="1">
    <source>
        <dbReference type="Pfam" id="PF18557"/>
    </source>
</evidence>
<protein>
    <submittedName>
        <fullName evidence="2">NepR family anti-sigma factor</fullName>
    </submittedName>
</protein>
<dbReference type="EMBL" id="CP101740">
    <property type="protein sequence ID" value="UUL84228.1"/>
    <property type="molecule type" value="Genomic_DNA"/>
</dbReference>
<organism evidence="2 3">
    <name type="scientific">Sphingomonas qomolangmaensis</name>
    <dbReference type="NCBI Taxonomy" id="2918765"/>
    <lineage>
        <taxon>Bacteria</taxon>
        <taxon>Pseudomonadati</taxon>
        <taxon>Pseudomonadota</taxon>
        <taxon>Alphaproteobacteria</taxon>
        <taxon>Sphingomonadales</taxon>
        <taxon>Sphingomonadaceae</taxon>
        <taxon>Sphingomonas</taxon>
    </lineage>
</organism>
<feature type="domain" description="Anti-sigma factor NepR" evidence="1">
    <location>
        <begin position="1"/>
        <end position="22"/>
    </location>
</feature>
<sequence length="22" mass="2619">MYRQAIDESIPDELLDLLKKLD</sequence>
<dbReference type="RefSeq" id="WP_256508060.1">
    <property type="nucleotide sequence ID" value="NZ_CP101740.1"/>
</dbReference>
<evidence type="ECO:0000313" key="3">
    <source>
        <dbReference type="Proteomes" id="UP001058533"/>
    </source>
</evidence>
<dbReference type="Pfam" id="PF18557">
    <property type="entry name" value="NepR"/>
    <property type="match status" value="1"/>
</dbReference>
<gene>
    <name evidence="2" type="ORF">NMP03_07975</name>
</gene>
<reference evidence="2" key="1">
    <citation type="submission" date="2022-07" db="EMBL/GenBank/DDBJ databases">
        <title>Sphingomonas sp. nov., a novel bacterium isolated from the north slope of the Mount Everest.</title>
        <authorList>
            <person name="Cui X."/>
            <person name="Liu Y."/>
        </authorList>
    </citation>
    <scope>NUCLEOTIDE SEQUENCE</scope>
    <source>
        <strain evidence="2">S5-59</strain>
    </source>
</reference>
<proteinExistence type="predicted"/>
<dbReference type="Proteomes" id="UP001058533">
    <property type="component" value="Chromosome"/>
</dbReference>
<dbReference type="InterPro" id="IPR041649">
    <property type="entry name" value="NepR"/>
</dbReference>
<name>A0ABY5LEV5_9SPHN</name>
<evidence type="ECO:0000313" key="2">
    <source>
        <dbReference type="EMBL" id="UUL84228.1"/>
    </source>
</evidence>
<accession>A0ABY5LEV5</accession>